<dbReference type="GO" id="GO:0019104">
    <property type="term" value="F:DNA N-glycosylase activity"/>
    <property type="evidence" value="ECO:0007669"/>
    <property type="project" value="UniProtKB-ARBA"/>
</dbReference>
<evidence type="ECO:0000313" key="12">
    <source>
        <dbReference type="EMBL" id="VXC35351.1"/>
    </source>
</evidence>
<dbReference type="Proteomes" id="UP000433737">
    <property type="component" value="Unassembled WGS sequence"/>
</dbReference>
<comment type="caution">
    <text evidence="12">The sequence shown here is derived from an EMBL/GenBank/DDBJ whole genome shotgun (WGS) entry which is preliminary data.</text>
</comment>
<dbReference type="EMBL" id="CABWMH010000034">
    <property type="protein sequence ID" value="VXC35351.1"/>
    <property type="molecule type" value="Genomic_DNA"/>
</dbReference>
<keyword evidence="8" id="KW-0411">Iron-sulfur</keyword>
<proteinExistence type="inferred from homology"/>
<keyword evidence="12" id="KW-0456">Lyase</keyword>
<dbReference type="Gene3D" id="1.10.340.30">
    <property type="entry name" value="Hypothetical protein, domain 2"/>
    <property type="match status" value="1"/>
</dbReference>
<evidence type="ECO:0000256" key="3">
    <source>
        <dbReference type="ARBA" id="ARBA00022485"/>
    </source>
</evidence>
<feature type="domain" description="HhH-GPD" evidence="11">
    <location>
        <begin position="66"/>
        <end position="213"/>
    </location>
</feature>
<dbReference type="Gene3D" id="1.10.1670.10">
    <property type="entry name" value="Helix-hairpin-Helix base-excision DNA repair enzymes (C-terminal)"/>
    <property type="match status" value="1"/>
</dbReference>
<accession>A0AAX3JA55</accession>
<dbReference type="SMART" id="SM00525">
    <property type="entry name" value="FES"/>
    <property type="match status" value="1"/>
</dbReference>
<dbReference type="GO" id="GO:0046872">
    <property type="term" value="F:metal ion binding"/>
    <property type="evidence" value="ECO:0007669"/>
    <property type="project" value="UniProtKB-KW"/>
</dbReference>
<dbReference type="InterPro" id="IPR003651">
    <property type="entry name" value="Endonuclease3_FeS-loop_motif"/>
</dbReference>
<evidence type="ECO:0000256" key="6">
    <source>
        <dbReference type="ARBA" id="ARBA00022801"/>
    </source>
</evidence>
<evidence type="ECO:0000256" key="8">
    <source>
        <dbReference type="ARBA" id="ARBA00023014"/>
    </source>
</evidence>
<dbReference type="PROSITE" id="PS00764">
    <property type="entry name" value="ENDONUCLEASE_III_1"/>
    <property type="match status" value="1"/>
</dbReference>
<gene>
    <name evidence="12" type="ORF">PANT111_40019</name>
</gene>
<evidence type="ECO:0000256" key="10">
    <source>
        <dbReference type="ARBA" id="ARBA00023295"/>
    </source>
</evidence>
<dbReference type="SMART" id="SM00478">
    <property type="entry name" value="ENDO3c"/>
    <property type="match status" value="1"/>
</dbReference>
<organism evidence="12 13">
    <name type="scientific">Pantoea brenneri</name>
    <dbReference type="NCBI Taxonomy" id="472694"/>
    <lineage>
        <taxon>Bacteria</taxon>
        <taxon>Pseudomonadati</taxon>
        <taxon>Pseudomonadota</taxon>
        <taxon>Gammaproteobacteria</taxon>
        <taxon>Enterobacterales</taxon>
        <taxon>Erwiniaceae</taxon>
        <taxon>Pantoea</taxon>
    </lineage>
</organism>
<dbReference type="PANTHER" id="PTHR10359:SF18">
    <property type="entry name" value="ENDONUCLEASE III"/>
    <property type="match status" value="1"/>
</dbReference>
<evidence type="ECO:0000256" key="1">
    <source>
        <dbReference type="ARBA" id="ARBA00001966"/>
    </source>
</evidence>
<keyword evidence="4" id="KW-0479">Metal-binding</keyword>
<keyword evidence="5" id="KW-0227">DNA damage</keyword>
<dbReference type="GO" id="GO:0006285">
    <property type="term" value="P:base-excision repair, AP site formation"/>
    <property type="evidence" value="ECO:0007669"/>
    <property type="project" value="TreeGrafter"/>
</dbReference>
<evidence type="ECO:0000256" key="2">
    <source>
        <dbReference type="ARBA" id="ARBA00008343"/>
    </source>
</evidence>
<dbReference type="AlphaFoldDB" id="A0AAX3JA55"/>
<dbReference type="CDD" id="cd00056">
    <property type="entry name" value="ENDO3c"/>
    <property type="match status" value="1"/>
</dbReference>
<dbReference type="InterPro" id="IPR004035">
    <property type="entry name" value="Endouclease-III_FeS-bd_BS"/>
</dbReference>
<evidence type="ECO:0000256" key="4">
    <source>
        <dbReference type="ARBA" id="ARBA00022723"/>
    </source>
</evidence>
<dbReference type="GO" id="GO:0016829">
    <property type="term" value="F:lyase activity"/>
    <property type="evidence" value="ECO:0007669"/>
    <property type="project" value="UniProtKB-KW"/>
</dbReference>
<dbReference type="GO" id="GO:0051539">
    <property type="term" value="F:4 iron, 4 sulfur cluster binding"/>
    <property type="evidence" value="ECO:0007669"/>
    <property type="project" value="UniProtKB-KW"/>
</dbReference>
<comment type="similarity">
    <text evidence="2">Belongs to the Nth/MutY family.</text>
</comment>
<dbReference type="InterPro" id="IPR003265">
    <property type="entry name" value="HhH-GPD_domain"/>
</dbReference>
<evidence type="ECO:0000256" key="7">
    <source>
        <dbReference type="ARBA" id="ARBA00023004"/>
    </source>
</evidence>
<evidence type="ECO:0000259" key="11">
    <source>
        <dbReference type="SMART" id="SM00478"/>
    </source>
</evidence>
<keyword evidence="9" id="KW-0234">DNA repair</keyword>
<keyword evidence="10" id="KW-0326">Glycosidase</keyword>
<sequence>MQPVSFLRGKRRTLRQNFMRAATTSRVSKIYRILRDTQPTFEETDDEWMTHGLSETPFKHLVSSALSTVTTTRRTVRACDALYAEVSNFDDIRRMPEERLIELIKPVAHYNRKAKTLQRMCDMIIEDFGNTIPDTKEDLLRLPGIGQKCANLMLNYKHDKPVVAVDTHIHRVINRLGIVKAKTHEKSAEQLNSITPGEFKKHAHEWLIAVGMNICKPRNPRCKECPVSPYCDYYQGNTE</sequence>
<name>A0AAX3JA55_9GAMM</name>
<evidence type="ECO:0000256" key="5">
    <source>
        <dbReference type="ARBA" id="ARBA00022763"/>
    </source>
</evidence>
<dbReference type="FunFam" id="1.10.340.30:FF:000001">
    <property type="entry name" value="Endonuclease III"/>
    <property type="match status" value="1"/>
</dbReference>
<evidence type="ECO:0000256" key="9">
    <source>
        <dbReference type="ARBA" id="ARBA00023204"/>
    </source>
</evidence>
<protein>
    <submittedName>
        <fullName evidence="12">DNA lyase</fullName>
    </submittedName>
</protein>
<keyword evidence="7" id="KW-0408">Iron</keyword>
<dbReference type="SUPFAM" id="SSF48150">
    <property type="entry name" value="DNA-glycosylase"/>
    <property type="match status" value="1"/>
</dbReference>
<keyword evidence="6" id="KW-0378">Hydrolase</keyword>
<dbReference type="PANTHER" id="PTHR10359">
    <property type="entry name" value="A/G-SPECIFIC ADENINE GLYCOSYLASE/ENDONUCLEASE III"/>
    <property type="match status" value="1"/>
</dbReference>
<dbReference type="Pfam" id="PF00730">
    <property type="entry name" value="HhH-GPD"/>
    <property type="match status" value="1"/>
</dbReference>
<keyword evidence="3" id="KW-0004">4Fe-4S</keyword>
<reference evidence="12 13" key="1">
    <citation type="submission" date="2019-10" db="EMBL/GenBank/DDBJ databases">
        <authorList>
            <person name="Karimi E."/>
        </authorList>
    </citation>
    <scope>NUCLEOTIDE SEQUENCE [LARGE SCALE GENOMIC DNA]</scope>
    <source>
        <strain evidence="12">Pantoea sp. 111</strain>
    </source>
</reference>
<dbReference type="InterPro" id="IPR023170">
    <property type="entry name" value="HhH_base_excis_C"/>
</dbReference>
<dbReference type="InterPro" id="IPR011257">
    <property type="entry name" value="DNA_glycosylase"/>
</dbReference>
<comment type="cofactor">
    <cofactor evidence="1">
        <name>[4Fe-4S] cluster</name>
        <dbReference type="ChEBI" id="CHEBI:49883"/>
    </cofactor>
</comment>
<evidence type="ECO:0000313" key="13">
    <source>
        <dbReference type="Proteomes" id="UP000433737"/>
    </source>
</evidence>